<evidence type="ECO:0000313" key="2">
    <source>
        <dbReference type="EMBL" id="KAF9445051.1"/>
    </source>
</evidence>
<dbReference type="EMBL" id="MU151328">
    <property type="protein sequence ID" value="KAF9445051.1"/>
    <property type="molecule type" value="Genomic_DNA"/>
</dbReference>
<comment type="caution">
    <text evidence="2">The sequence shown here is derived from an EMBL/GenBank/DDBJ whole genome shotgun (WGS) entry which is preliminary data.</text>
</comment>
<feature type="region of interest" description="Disordered" evidence="1">
    <location>
        <begin position="63"/>
        <end position="105"/>
    </location>
</feature>
<feature type="compositionally biased region" description="Polar residues" evidence="1">
    <location>
        <begin position="96"/>
        <end position="105"/>
    </location>
</feature>
<accession>A0A9P5X942</accession>
<organism evidence="2 3">
    <name type="scientific">Macrolepiota fuliginosa MF-IS2</name>
    <dbReference type="NCBI Taxonomy" id="1400762"/>
    <lineage>
        <taxon>Eukaryota</taxon>
        <taxon>Fungi</taxon>
        <taxon>Dikarya</taxon>
        <taxon>Basidiomycota</taxon>
        <taxon>Agaricomycotina</taxon>
        <taxon>Agaricomycetes</taxon>
        <taxon>Agaricomycetidae</taxon>
        <taxon>Agaricales</taxon>
        <taxon>Agaricineae</taxon>
        <taxon>Agaricaceae</taxon>
        <taxon>Macrolepiota</taxon>
    </lineage>
</organism>
<protein>
    <submittedName>
        <fullName evidence="2">Uncharacterized protein</fullName>
    </submittedName>
</protein>
<dbReference type="AlphaFoldDB" id="A0A9P5X942"/>
<reference evidence="2" key="1">
    <citation type="submission" date="2020-11" db="EMBL/GenBank/DDBJ databases">
        <authorList>
            <consortium name="DOE Joint Genome Institute"/>
            <person name="Ahrendt S."/>
            <person name="Riley R."/>
            <person name="Andreopoulos W."/>
            <person name="Labutti K."/>
            <person name="Pangilinan J."/>
            <person name="Ruiz-Duenas F.J."/>
            <person name="Barrasa J.M."/>
            <person name="Sanchez-Garcia M."/>
            <person name="Camarero S."/>
            <person name="Miyauchi S."/>
            <person name="Serrano A."/>
            <person name="Linde D."/>
            <person name="Babiker R."/>
            <person name="Drula E."/>
            <person name="Ayuso-Fernandez I."/>
            <person name="Pacheco R."/>
            <person name="Padilla G."/>
            <person name="Ferreira P."/>
            <person name="Barriuso J."/>
            <person name="Kellner H."/>
            <person name="Castanera R."/>
            <person name="Alfaro M."/>
            <person name="Ramirez L."/>
            <person name="Pisabarro A.G."/>
            <person name="Kuo A."/>
            <person name="Tritt A."/>
            <person name="Lipzen A."/>
            <person name="He G."/>
            <person name="Yan M."/>
            <person name="Ng V."/>
            <person name="Cullen D."/>
            <person name="Martin F."/>
            <person name="Rosso M.-N."/>
            <person name="Henrissat B."/>
            <person name="Hibbett D."/>
            <person name="Martinez A.T."/>
            <person name="Grigoriev I.V."/>
        </authorList>
    </citation>
    <scope>NUCLEOTIDE SEQUENCE</scope>
    <source>
        <strain evidence="2">MF-IS2</strain>
    </source>
</reference>
<proteinExistence type="predicted"/>
<dbReference type="Proteomes" id="UP000807342">
    <property type="component" value="Unassembled WGS sequence"/>
</dbReference>
<evidence type="ECO:0000313" key="3">
    <source>
        <dbReference type="Proteomes" id="UP000807342"/>
    </source>
</evidence>
<feature type="compositionally biased region" description="Low complexity" evidence="1">
    <location>
        <begin position="63"/>
        <end position="95"/>
    </location>
</feature>
<sequence length="411" mass="44238">MTNFNSLLPLFNSTNSTAAKRKHLGFTAKKAAPTCTLSLTSVSALPSGGDSLNLVPFPSTTTATTTTTMSTSVPFPSSSSSPPPTTTTTTIPIPAQTRTRVRQSSLLRRKRATACLAQPYLFPCTSEPGEDDIDPCSAQDQDQSAPTPPRKRARKASISCPSTSTSLQSSTLPSMSTSTRSTKPPSIHSLAISSSQRRGKGGSKKAVAELRFMCMLYRSVACVRLWREFEAASKVLAVPGGWEEEEMDVDVEVRPTGRLNGRGATTALDAQESLFISRLRSYLVFNEVNSAWLDLTPLSLEPTVGMDVDSDSAGLRESREANSGPSVAFPGSTPPLPFHPHMQYQLPIMTPEQAVASLMFRFRNRDRARGKPKPEASAPAPASVDDSINTNVKRRRSPLAGFDASWIPEGS</sequence>
<evidence type="ECO:0000256" key="1">
    <source>
        <dbReference type="SAM" id="MobiDB-lite"/>
    </source>
</evidence>
<gene>
    <name evidence="2" type="ORF">P691DRAFT_762840</name>
</gene>
<dbReference type="OrthoDB" id="10676071at2759"/>
<name>A0A9P5X942_9AGAR</name>
<feature type="region of interest" description="Disordered" evidence="1">
    <location>
        <begin position="366"/>
        <end position="411"/>
    </location>
</feature>
<feature type="compositionally biased region" description="Low complexity" evidence="1">
    <location>
        <begin position="157"/>
        <end position="182"/>
    </location>
</feature>
<keyword evidence="3" id="KW-1185">Reference proteome</keyword>
<feature type="region of interest" description="Disordered" evidence="1">
    <location>
        <begin position="132"/>
        <end position="200"/>
    </location>
</feature>